<gene>
    <name evidence="3" type="ORF">J2739_003434</name>
</gene>
<feature type="region of interest" description="Disordered" evidence="1">
    <location>
        <begin position="64"/>
        <end position="121"/>
    </location>
</feature>
<sequence length="121" mass="12103">MKASPLPRPLFLLGAGLAVAAAGFAQPSGDALQQRYEREIAACNSGKLAAPAREACVRAAGNALDRARGGPPAEVPQPSADGRATIVAPPGAAPSSGSDAITSRDGRATIVLPPDRSAPPR</sequence>
<evidence type="ECO:0000256" key="1">
    <source>
        <dbReference type="SAM" id="MobiDB-lite"/>
    </source>
</evidence>
<dbReference type="RefSeq" id="WP_309903725.1">
    <property type="nucleotide sequence ID" value="NZ_JAVDRF010000007.1"/>
</dbReference>
<evidence type="ECO:0000313" key="3">
    <source>
        <dbReference type="EMBL" id="MDR6537653.1"/>
    </source>
</evidence>
<organism evidence="3 4">
    <name type="scientific">Variovorax soli</name>
    <dbReference type="NCBI Taxonomy" id="376815"/>
    <lineage>
        <taxon>Bacteria</taxon>
        <taxon>Pseudomonadati</taxon>
        <taxon>Pseudomonadota</taxon>
        <taxon>Betaproteobacteria</taxon>
        <taxon>Burkholderiales</taxon>
        <taxon>Comamonadaceae</taxon>
        <taxon>Variovorax</taxon>
    </lineage>
</organism>
<feature type="signal peptide" evidence="2">
    <location>
        <begin position="1"/>
        <end position="20"/>
    </location>
</feature>
<evidence type="ECO:0000313" key="4">
    <source>
        <dbReference type="Proteomes" id="UP001184230"/>
    </source>
</evidence>
<reference evidence="3 4" key="1">
    <citation type="submission" date="2023-07" db="EMBL/GenBank/DDBJ databases">
        <title>Sorghum-associated microbial communities from plants grown in Nebraska, USA.</title>
        <authorList>
            <person name="Schachtman D."/>
        </authorList>
    </citation>
    <scope>NUCLEOTIDE SEQUENCE [LARGE SCALE GENOMIC DNA]</scope>
    <source>
        <strain evidence="3 4">DS1781</strain>
    </source>
</reference>
<evidence type="ECO:0000256" key="2">
    <source>
        <dbReference type="SAM" id="SignalP"/>
    </source>
</evidence>
<dbReference type="EMBL" id="JAVDRF010000007">
    <property type="protein sequence ID" value="MDR6537653.1"/>
    <property type="molecule type" value="Genomic_DNA"/>
</dbReference>
<name>A0ABU1NGR6_9BURK</name>
<keyword evidence="4" id="KW-1185">Reference proteome</keyword>
<protein>
    <submittedName>
        <fullName evidence="3">Uncharacterized protein</fullName>
    </submittedName>
</protein>
<comment type="caution">
    <text evidence="3">The sequence shown here is derived from an EMBL/GenBank/DDBJ whole genome shotgun (WGS) entry which is preliminary data.</text>
</comment>
<dbReference type="Proteomes" id="UP001184230">
    <property type="component" value="Unassembled WGS sequence"/>
</dbReference>
<feature type="chain" id="PRO_5045960414" evidence="2">
    <location>
        <begin position="21"/>
        <end position="121"/>
    </location>
</feature>
<accession>A0ABU1NGR6</accession>
<keyword evidence="2" id="KW-0732">Signal</keyword>
<proteinExistence type="predicted"/>